<dbReference type="GO" id="GO:0004613">
    <property type="term" value="F:phosphoenolpyruvate carboxykinase (GTP) activity"/>
    <property type="evidence" value="ECO:0007669"/>
    <property type="project" value="UniProtKB-EC"/>
</dbReference>
<dbReference type="InterPro" id="IPR035078">
    <property type="entry name" value="PEP_carboxykinase_GTP_N"/>
</dbReference>
<comment type="cofactor">
    <cofactor evidence="1">
        <name>Mn(2+)</name>
        <dbReference type="ChEBI" id="CHEBI:29035"/>
    </cofactor>
</comment>
<dbReference type="GO" id="GO:0016301">
    <property type="term" value="F:kinase activity"/>
    <property type="evidence" value="ECO:0007669"/>
    <property type="project" value="UniProtKB-KW"/>
</dbReference>
<dbReference type="GO" id="GO:0071333">
    <property type="term" value="P:cellular response to glucose stimulus"/>
    <property type="evidence" value="ECO:0007669"/>
    <property type="project" value="TreeGrafter"/>
</dbReference>
<protein>
    <recommendedName>
        <fullName evidence="13">Phosphoenolpyruvate carboxykinase [GTP]</fullName>
        <ecNumber evidence="4">4.1.1.32</ecNumber>
    </recommendedName>
</protein>
<keyword evidence="8" id="KW-0342">GTP-binding</keyword>
<dbReference type="Gene3D" id="3.40.449.10">
    <property type="entry name" value="Phosphoenolpyruvate Carboxykinase, domain 1"/>
    <property type="match status" value="1"/>
</dbReference>
<keyword evidence="16" id="KW-0670">Pyruvate</keyword>
<comment type="catalytic activity">
    <reaction evidence="11">
        <text>oxaloacetate + GTP = phosphoenolpyruvate + GDP + CO2</text>
        <dbReference type="Rhea" id="RHEA:10388"/>
        <dbReference type="ChEBI" id="CHEBI:16452"/>
        <dbReference type="ChEBI" id="CHEBI:16526"/>
        <dbReference type="ChEBI" id="CHEBI:37565"/>
        <dbReference type="ChEBI" id="CHEBI:58189"/>
        <dbReference type="ChEBI" id="CHEBI:58702"/>
        <dbReference type="EC" id="4.1.1.32"/>
    </reaction>
</comment>
<dbReference type="HAMAP" id="MF_00452">
    <property type="entry name" value="PEPCK_GTP"/>
    <property type="match status" value="1"/>
</dbReference>
<evidence type="ECO:0000256" key="4">
    <source>
        <dbReference type="ARBA" id="ARBA00012306"/>
    </source>
</evidence>
<evidence type="ECO:0000313" key="16">
    <source>
        <dbReference type="EMBL" id="JAV30525.1"/>
    </source>
</evidence>
<dbReference type="GO" id="GO:0005525">
    <property type="term" value="F:GTP binding"/>
    <property type="evidence" value="ECO:0007669"/>
    <property type="project" value="UniProtKB-KW"/>
</dbReference>
<dbReference type="PROSITE" id="PS00505">
    <property type="entry name" value="PEPCK_GTP"/>
    <property type="match status" value="1"/>
</dbReference>
<dbReference type="GO" id="GO:0030145">
    <property type="term" value="F:manganese ion binding"/>
    <property type="evidence" value="ECO:0007669"/>
    <property type="project" value="TreeGrafter"/>
</dbReference>
<feature type="domain" description="Phosphoenolpyruvate carboxykinase GTP-utilising N-terminal" evidence="15">
    <location>
        <begin position="51"/>
        <end position="277"/>
    </location>
</feature>
<comment type="function">
    <text evidence="12">Catalyzes the conversion of oxaloacetate (OAA) to phosphoenolpyruvate (PEP), the rate-limiting step in the metabolic pathway that produces glucose from lactate and other precursors derived from the citric acid cycle.</text>
</comment>
<dbReference type="Gene3D" id="2.170.8.10">
    <property type="entry name" value="Phosphoenolpyruvate Carboxykinase, domain 2"/>
    <property type="match status" value="1"/>
</dbReference>
<evidence type="ECO:0000256" key="7">
    <source>
        <dbReference type="ARBA" id="ARBA00022793"/>
    </source>
</evidence>
<keyword evidence="10" id="KW-0456">Lyase</keyword>
<dbReference type="GO" id="GO:0033993">
    <property type="term" value="P:response to lipid"/>
    <property type="evidence" value="ECO:0007669"/>
    <property type="project" value="TreeGrafter"/>
</dbReference>
<dbReference type="Gene3D" id="3.90.228.20">
    <property type="match status" value="1"/>
</dbReference>
<proteinExistence type="inferred from homology"/>
<dbReference type="CDD" id="cd00819">
    <property type="entry name" value="PEPCK_GTP"/>
    <property type="match status" value="1"/>
</dbReference>
<evidence type="ECO:0000256" key="3">
    <source>
        <dbReference type="ARBA" id="ARBA00011245"/>
    </source>
</evidence>
<comment type="similarity">
    <text evidence="2">Belongs to the phosphoenolpyruvate carboxykinase [GTP] family.</text>
</comment>
<dbReference type="AlphaFoldDB" id="A0A1Q3FSH8"/>
<keyword evidence="5" id="KW-0479">Metal-binding</keyword>
<evidence type="ECO:0000256" key="8">
    <source>
        <dbReference type="ARBA" id="ARBA00023134"/>
    </source>
</evidence>
<dbReference type="GO" id="GO:0005829">
    <property type="term" value="C:cytosol"/>
    <property type="evidence" value="ECO:0007669"/>
    <property type="project" value="TreeGrafter"/>
</dbReference>
<keyword evidence="16" id="KW-0418">Kinase</keyword>
<evidence type="ECO:0000256" key="9">
    <source>
        <dbReference type="ARBA" id="ARBA00023211"/>
    </source>
</evidence>
<dbReference type="NCBIfam" id="NF003253">
    <property type="entry name" value="PRK04210.1"/>
    <property type="match status" value="1"/>
</dbReference>
<dbReference type="FunFam" id="3.40.449.10:FF:000003">
    <property type="entry name" value="Phosphoenolpyruvate carboxykinase, cytosolic [GTP]"/>
    <property type="match status" value="1"/>
</dbReference>
<evidence type="ECO:0000256" key="6">
    <source>
        <dbReference type="ARBA" id="ARBA00022741"/>
    </source>
</evidence>
<dbReference type="EC" id="4.1.1.32" evidence="4"/>
<dbReference type="GO" id="GO:0006107">
    <property type="term" value="P:oxaloacetate metabolic process"/>
    <property type="evidence" value="ECO:0007669"/>
    <property type="project" value="TreeGrafter"/>
</dbReference>
<evidence type="ECO:0000259" key="14">
    <source>
        <dbReference type="Pfam" id="PF00821"/>
    </source>
</evidence>
<dbReference type="GO" id="GO:0006094">
    <property type="term" value="P:gluconeogenesis"/>
    <property type="evidence" value="ECO:0007669"/>
    <property type="project" value="InterPro"/>
</dbReference>
<evidence type="ECO:0000256" key="10">
    <source>
        <dbReference type="ARBA" id="ARBA00023239"/>
    </source>
</evidence>
<name>A0A1Q3FSH8_CULTA</name>
<evidence type="ECO:0000259" key="15">
    <source>
        <dbReference type="Pfam" id="PF17297"/>
    </source>
</evidence>
<accession>A0A1Q3FSH8</accession>
<organism evidence="16">
    <name type="scientific">Culex tarsalis</name>
    <name type="common">Encephalitis mosquito</name>
    <dbReference type="NCBI Taxonomy" id="7177"/>
    <lineage>
        <taxon>Eukaryota</taxon>
        <taxon>Metazoa</taxon>
        <taxon>Ecdysozoa</taxon>
        <taxon>Arthropoda</taxon>
        <taxon>Hexapoda</taxon>
        <taxon>Insecta</taxon>
        <taxon>Pterygota</taxon>
        <taxon>Neoptera</taxon>
        <taxon>Endopterygota</taxon>
        <taxon>Diptera</taxon>
        <taxon>Nematocera</taxon>
        <taxon>Culicoidea</taxon>
        <taxon>Culicidae</taxon>
        <taxon>Culicinae</taxon>
        <taxon>Culicini</taxon>
        <taxon>Culex</taxon>
        <taxon>Culex</taxon>
    </lineage>
</organism>
<dbReference type="GO" id="GO:0042594">
    <property type="term" value="P:response to starvation"/>
    <property type="evidence" value="ECO:0007669"/>
    <property type="project" value="TreeGrafter"/>
</dbReference>
<dbReference type="EMBL" id="GFDL01004520">
    <property type="protein sequence ID" value="JAV30525.1"/>
    <property type="molecule type" value="Transcribed_RNA"/>
</dbReference>
<dbReference type="PANTHER" id="PTHR11561:SF0">
    <property type="entry name" value="PHOSPHOENOLPYRUVATE CARBOXYKINASE [GTP]-RELATED"/>
    <property type="match status" value="1"/>
</dbReference>
<evidence type="ECO:0000256" key="1">
    <source>
        <dbReference type="ARBA" id="ARBA00001936"/>
    </source>
</evidence>
<evidence type="ECO:0000256" key="5">
    <source>
        <dbReference type="ARBA" id="ARBA00022723"/>
    </source>
</evidence>
<dbReference type="SUPFAM" id="SSF68923">
    <property type="entry name" value="PEP carboxykinase N-terminal domain"/>
    <property type="match status" value="1"/>
</dbReference>
<evidence type="ECO:0000256" key="11">
    <source>
        <dbReference type="ARBA" id="ARBA00051400"/>
    </source>
</evidence>
<evidence type="ECO:0000256" key="13">
    <source>
        <dbReference type="ARBA" id="ARBA00072283"/>
    </source>
</evidence>
<dbReference type="PIRSF" id="PIRSF001348">
    <property type="entry name" value="PEP_carboxykinase_GTP"/>
    <property type="match status" value="1"/>
</dbReference>
<keyword evidence="16" id="KW-0808">Transferase</keyword>
<keyword evidence="6" id="KW-0547">Nucleotide-binding</keyword>
<evidence type="ECO:0000256" key="2">
    <source>
        <dbReference type="ARBA" id="ARBA00005796"/>
    </source>
</evidence>
<reference evidence="16" key="1">
    <citation type="submission" date="2017-01" db="EMBL/GenBank/DDBJ databases">
        <title>A deep insight into the sialotranscriptome of adult male and female Cluex tarsalis mosquitoes.</title>
        <authorList>
            <person name="Ribeiro J.M."/>
            <person name="Moreira F."/>
            <person name="Bernard K.A."/>
            <person name="Calvo E."/>
        </authorList>
    </citation>
    <scope>NUCLEOTIDE SEQUENCE</scope>
    <source>
        <strain evidence="16">Kern County</strain>
        <tissue evidence="16">Salivary glands</tissue>
    </source>
</reference>
<dbReference type="Pfam" id="PF17297">
    <property type="entry name" value="PEPCK_N"/>
    <property type="match status" value="1"/>
</dbReference>
<dbReference type="GO" id="GO:0046327">
    <property type="term" value="P:glycerol biosynthetic process from pyruvate"/>
    <property type="evidence" value="ECO:0007669"/>
    <property type="project" value="TreeGrafter"/>
</dbReference>
<keyword evidence="7" id="KW-0210">Decarboxylase</keyword>
<feature type="domain" description="Phosphoenolpyruvate carboxykinase C-terminal P-loop" evidence="14">
    <location>
        <begin position="282"/>
        <end position="645"/>
    </location>
</feature>
<dbReference type="GO" id="GO:0019543">
    <property type="term" value="P:propionate catabolic process"/>
    <property type="evidence" value="ECO:0007669"/>
    <property type="project" value="TreeGrafter"/>
</dbReference>
<dbReference type="Pfam" id="PF00821">
    <property type="entry name" value="PEPCK_GTP"/>
    <property type="match status" value="1"/>
</dbReference>
<dbReference type="InterPro" id="IPR013035">
    <property type="entry name" value="PEP_carboxykinase_C"/>
</dbReference>
<dbReference type="InterPro" id="IPR008209">
    <property type="entry name" value="PEP_carboxykinase_GTP"/>
</dbReference>
<dbReference type="FunFam" id="3.90.228.20:FF:000005">
    <property type="entry name" value="Phosphoenolpyruvate carboxykinase [GTP], mitochondrial"/>
    <property type="match status" value="1"/>
</dbReference>
<dbReference type="InterPro" id="IPR018091">
    <property type="entry name" value="PEP_carboxykin_GTP_CS"/>
</dbReference>
<sequence>MPQVIEAYTPLPTTFGCTPKLRSVPKPINAIRGVPVVNGEAGQLSAKIRAFVEDSVVLCQPDRVHIVDGGDKESTALLATLQAQGTIQPLPKYENCWLARTNPADVARVESKTFICTERREQAIPTPKDGVKGTLGNWIAPAEYEAAIRARFPGSMKGRTMYVVPFSMGPVASPLSKFGIEITDSAYVVCSMRIMTRMGREVLQKLADNSDFIKCLHSVGTPANGKIAMPSWPCDPERTIILHKPANNEIVSYGSGYGGNSLLGKKCFALRIGSTIAQREGWLAEHMLILGITNPNGEKKYIAAAFPSACGKTNLAMMNPTLPGYKMECVGDDIAWMKFDSKGQLRAINPENGFFGVAPGTSTETNPNAMHTIYKNTIFTNVAATSDGGVFWEGMENELTPGVQITDWLGQPWKLNETKTPAAHPNSRFCAPASQCPIIDPAWEDNEGVPISAILFGGRRPEGVPLVYEANSWSHGVFIGSAMRSESTAAAEHKGKVIMNDPFAMRPFFGYNFGDYLRHWLSMEDRAAQVGGSMPKVFHVNWFRKDGQGKFLWPGFGENSRVLDWIYRRIEGEQCFQDTPIGRIPAPGTINLEGLNRRVDEKTLFSIPKQFWLKEVEEVKQYYDNQLPRDLPQAIGKEWQELKSRVEEM</sequence>
<dbReference type="InterPro" id="IPR035077">
    <property type="entry name" value="PEP_carboxykinase_GTP_C"/>
</dbReference>
<dbReference type="SUPFAM" id="SSF53795">
    <property type="entry name" value="PEP carboxykinase-like"/>
    <property type="match status" value="1"/>
</dbReference>
<keyword evidence="9" id="KW-0464">Manganese</keyword>
<dbReference type="PANTHER" id="PTHR11561">
    <property type="entry name" value="PHOSPHOENOLPYRUVATE CARBOXYKINASE"/>
    <property type="match status" value="1"/>
</dbReference>
<evidence type="ECO:0000256" key="12">
    <source>
        <dbReference type="ARBA" id="ARBA00058806"/>
    </source>
</evidence>
<dbReference type="InterPro" id="IPR008210">
    <property type="entry name" value="PEP_carboxykinase_N"/>
</dbReference>
<comment type="subunit">
    <text evidence="3">Monomer.</text>
</comment>